<dbReference type="PANTHER" id="PTHR33324:SF2">
    <property type="entry name" value="MYB_SANT-LIKE DNA-BINDING DOMAIN-CONTAINING PROTEIN"/>
    <property type="match status" value="1"/>
</dbReference>
<feature type="compositionally biased region" description="Acidic residues" evidence="2">
    <location>
        <begin position="200"/>
        <end position="234"/>
    </location>
</feature>
<dbReference type="PANTHER" id="PTHR33324">
    <property type="entry name" value="EXPRESSED PROTEIN"/>
    <property type="match status" value="1"/>
</dbReference>
<feature type="region of interest" description="Disordered" evidence="2">
    <location>
        <begin position="185"/>
        <end position="245"/>
    </location>
</feature>
<dbReference type="Proteomes" id="UP000095149">
    <property type="component" value="Unassembled WGS sequence"/>
</dbReference>
<evidence type="ECO:0000256" key="2">
    <source>
        <dbReference type="SAM" id="MobiDB-lite"/>
    </source>
</evidence>
<feature type="region of interest" description="Disordered" evidence="2">
    <location>
        <begin position="1"/>
        <end position="35"/>
    </location>
</feature>
<dbReference type="EMBL" id="MEKH01000005">
    <property type="protein sequence ID" value="ODO07786.1"/>
    <property type="molecule type" value="Genomic_DNA"/>
</dbReference>
<organism evidence="3 4">
    <name type="scientific">Cryptococcus amylolentus CBS 6273</name>
    <dbReference type="NCBI Taxonomy" id="1296118"/>
    <lineage>
        <taxon>Eukaryota</taxon>
        <taxon>Fungi</taxon>
        <taxon>Dikarya</taxon>
        <taxon>Basidiomycota</taxon>
        <taxon>Agaricomycotina</taxon>
        <taxon>Tremellomycetes</taxon>
        <taxon>Tremellales</taxon>
        <taxon>Cryptococcaceae</taxon>
        <taxon>Cryptococcus</taxon>
    </lineage>
</organism>
<reference evidence="3 4" key="1">
    <citation type="submission" date="2016-06" db="EMBL/GenBank/DDBJ databases">
        <title>Evolution of pathogenesis and genome organization in the Tremellales.</title>
        <authorList>
            <person name="Cuomo C."/>
            <person name="Litvintseva A."/>
            <person name="Heitman J."/>
            <person name="Chen Y."/>
            <person name="Sun S."/>
            <person name="Springer D."/>
            <person name="Dromer F."/>
            <person name="Young S."/>
            <person name="Zeng Q."/>
            <person name="Chapman S."/>
            <person name="Gujja S."/>
            <person name="Saif S."/>
            <person name="Birren B."/>
        </authorList>
    </citation>
    <scope>NUCLEOTIDE SEQUENCE [LARGE SCALE GENOMIC DNA]</scope>
    <source>
        <strain evidence="3 4">CBS 6273</strain>
    </source>
</reference>
<feature type="compositionally biased region" description="Basic and acidic residues" evidence="2">
    <location>
        <begin position="187"/>
        <end position="199"/>
    </location>
</feature>
<dbReference type="AlphaFoldDB" id="A0A1E3K4G1"/>
<evidence type="ECO:0000256" key="1">
    <source>
        <dbReference type="SAM" id="Coils"/>
    </source>
</evidence>
<keyword evidence="1" id="KW-0175">Coiled coil</keyword>
<protein>
    <submittedName>
        <fullName evidence="3">Uncharacterized protein</fullName>
    </submittedName>
</protein>
<sequence length="350" mass="39091">MPNNAANKSKGKRRSTSQGAPPAPKRTRTVNWSKDVGTDGNSAEYHLVQWLIMRSGPTMRSNFECWKTLPKSGNRGHPNLHKAAIQYLVEKGCSSERKPDTVKPKILSLKKRYIEALQFKNSTGAGRLDGEEQDSGILKMCQYFDDLNEVLFHQAASMPKNGADTLSMGDADPSSVQLDLIMQNIIGKDDEAEGTKEEDGKDEDEEDEEDKDDKDEEDKDDGEEDDNDDDDGDGEERPPIAVIATPARRSVAGCHKALTLPRPLSVSITLLKIAKEHAQRRHDEVIQLETKKMEAEKERVKGKKKKAEQEVLASKLEMWHKHMSFNMERQGMSYEAAAADASAMMPSFMS</sequence>
<evidence type="ECO:0000313" key="4">
    <source>
        <dbReference type="Proteomes" id="UP000095149"/>
    </source>
</evidence>
<evidence type="ECO:0000313" key="3">
    <source>
        <dbReference type="EMBL" id="ODO07786.1"/>
    </source>
</evidence>
<proteinExistence type="predicted"/>
<accession>A0A1E3K4G1</accession>
<feature type="coiled-coil region" evidence="1">
    <location>
        <begin position="278"/>
        <end position="317"/>
    </location>
</feature>
<gene>
    <name evidence="3" type="ORF">I350_03365</name>
</gene>
<name>A0A1E3K4G1_9TREE</name>
<dbReference type="OrthoDB" id="2506530at2759"/>
<comment type="caution">
    <text evidence="3">The sequence shown here is derived from an EMBL/GenBank/DDBJ whole genome shotgun (WGS) entry which is preliminary data.</text>
</comment>